<dbReference type="InterPro" id="IPR006665">
    <property type="entry name" value="OmpA-like"/>
</dbReference>
<keyword evidence="8" id="KW-1185">Reference proteome</keyword>
<dbReference type="RefSeq" id="WP_282334649.1">
    <property type="nucleotide sequence ID" value="NZ_JASBRG010000007.1"/>
</dbReference>
<evidence type="ECO:0000259" key="6">
    <source>
        <dbReference type="PROSITE" id="PS51123"/>
    </source>
</evidence>
<evidence type="ECO:0000313" key="8">
    <source>
        <dbReference type="Proteomes" id="UP001226434"/>
    </source>
</evidence>
<proteinExistence type="predicted"/>
<reference evidence="7 8" key="1">
    <citation type="submission" date="2023-05" db="EMBL/GenBank/DDBJ databases">
        <title>Genome sequence of Pinibacter sp. MAH-24.</title>
        <authorList>
            <person name="Huq M.A."/>
        </authorList>
    </citation>
    <scope>NUCLEOTIDE SEQUENCE [LARGE SCALE GENOMIC DNA]</scope>
    <source>
        <strain evidence="7 8">MAH-24</strain>
    </source>
</reference>
<dbReference type="InterPro" id="IPR050330">
    <property type="entry name" value="Bact_OuterMem_StrucFunc"/>
</dbReference>
<dbReference type="PROSITE" id="PS51123">
    <property type="entry name" value="OMPA_2"/>
    <property type="match status" value="1"/>
</dbReference>
<evidence type="ECO:0000256" key="3">
    <source>
        <dbReference type="ARBA" id="ARBA00023237"/>
    </source>
</evidence>
<dbReference type="InterPro" id="IPR006664">
    <property type="entry name" value="OMP_bac"/>
</dbReference>
<evidence type="ECO:0000256" key="4">
    <source>
        <dbReference type="PROSITE-ProRule" id="PRU00473"/>
    </source>
</evidence>
<feature type="compositionally biased region" description="Gly residues" evidence="5">
    <location>
        <begin position="670"/>
        <end position="681"/>
    </location>
</feature>
<dbReference type="InterPro" id="IPR025295">
    <property type="entry name" value="eCIS_core_dom"/>
</dbReference>
<evidence type="ECO:0000313" key="7">
    <source>
        <dbReference type="EMBL" id="MDI3320553.1"/>
    </source>
</evidence>
<keyword evidence="3" id="KW-0998">Cell outer membrane</keyword>
<dbReference type="SUPFAM" id="SSF103088">
    <property type="entry name" value="OmpA-like"/>
    <property type="match status" value="1"/>
</dbReference>
<dbReference type="EMBL" id="JASBRG010000007">
    <property type="protein sequence ID" value="MDI3320553.1"/>
    <property type="molecule type" value="Genomic_DNA"/>
</dbReference>
<comment type="subcellular location">
    <subcellularLocation>
        <location evidence="1">Cell outer membrane</location>
    </subcellularLocation>
</comment>
<dbReference type="InterPro" id="IPR036737">
    <property type="entry name" value="OmpA-like_sf"/>
</dbReference>
<dbReference type="Gene3D" id="3.30.1330.60">
    <property type="entry name" value="OmpA-like domain"/>
    <property type="match status" value="1"/>
</dbReference>
<evidence type="ECO:0000256" key="1">
    <source>
        <dbReference type="ARBA" id="ARBA00004442"/>
    </source>
</evidence>
<accession>A0ABT6RD96</accession>
<protein>
    <submittedName>
        <fullName evidence="7">DUF4157 domain-containing protein</fullName>
    </submittedName>
</protein>
<dbReference type="PANTHER" id="PTHR30329">
    <property type="entry name" value="STATOR ELEMENT OF FLAGELLAR MOTOR COMPLEX"/>
    <property type="match status" value="1"/>
</dbReference>
<dbReference type="Proteomes" id="UP001226434">
    <property type="component" value="Unassembled WGS sequence"/>
</dbReference>
<evidence type="ECO:0000256" key="2">
    <source>
        <dbReference type="ARBA" id="ARBA00023136"/>
    </source>
</evidence>
<dbReference type="PRINTS" id="PR01021">
    <property type="entry name" value="OMPADOMAIN"/>
</dbReference>
<gene>
    <name evidence="7" type="ORF">QJ048_12255</name>
</gene>
<keyword evidence="2 4" id="KW-0472">Membrane</keyword>
<name>A0ABT6RD96_9BACT</name>
<dbReference type="Pfam" id="PF13699">
    <property type="entry name" value="eCIS_core"/>
    <property type="match status" value="1"/>
</dbReference>
<sequence length="786" mass="88598">MQTHATTEKTNSSSFVNKKKLQPFFTPVAVQPKLTIGAVDDHYEREANATADKVMRMADHDIVSPKPAPVNIQRKCAACEEEDKLQRKEKEDDGILMTKPIMDFPLQRKCAHCEEEEKHLQRKKMTSASPEISSSVNDVLQSTGQSLDPATQTFMESRFGYDFSRVQIHNDSMAHRSSSDINAYAYTHGSHIVFGTGQYQPQTQSGKHLLAHELTHVVQQGSAGTIAGTINRKEGDDAKRPLTRYEEIEQSIDTPGEYEAIAHPFGISLYNFAINRYYLKNEHRAALKKLSKLLQSSKSNALTLYIVGNTDSTGSPAINDPLSVHRAASVRNFLKDLTGKKYPMEGEGENNPFVANETDTGRSRNRRVDIEIRSSHHDDPTPVPKNNPDLPPAYAHFYKPEIYQDTLWEGETTDDCPHFWSCIDIHLPIFPFWLPKCARLAIECFGAENPEACIEFYKDCTDDDEKKKKPHACPEHVYLPSGRLPVFAEWNVMILHGPFRMEIDFEDNPEKGCYCSCGEYEQIVRGYMETEFTDGTVSRRNHCLMPGIYLEENTFHEDGLCLPNTEYGHRSNPPRLTDTRDEDGDGEYFIDRFFSTQSDGCHYFGIDQPAFGPWDPPREVRRTWFLEFNGYPVDTCINPGTRTPIEEHRHAWYIRAEVRRPAPKVTTKPGGSGPGGAGPGGTVKSKRATPTKAKTNPPQAYPSGYGGGIDKDAKVGQSFNMTVTFRLRGQSDVYSYTIPVKVIEPTNADFITIETLNDDNLNFAPPSEPEIVLQAHKKIRIERSTL</sequence>
<feature type="region of interest" description="Disordered" evidence="5">
    <location>
        <begin position="345"/>
        <end position="365"/>
    </location>
</feature>
<feature type="domain" description="OmpA-like" evidence="6">
    <location>
        <begin position="259"/>
        <end position="376"/>
    </location>
</feature>
<dbReference type="Pfam" id="PF00691">
    <property type="entry name" value="OmpA"/>
    <property type="match status" value="1"/>
</dbReference>
<evidence type="ECO:0000256" key="5">
    <source>
        <dbReference type="SAM" id="MobiDB-lite"/>
    </source>
</evidence>
<organism evidence="7 8">
    <name type="scientific">Pinibacter soli</name>
    <dbReference type="NCBI Taxonomy" id="3044211"/>
    <lineage>
        <taxon>Bacteria</taxon>
        <taxon>Pseudomonadati</taxon>
        <taxon>Bacteroidota</taxon>
        <taxon>Chitinophagia</taxon>
        <taxon>Chitinophagales</taxon>
        <taxon>Chitinophagaceae</taxon>
        <taxon>Pinibacter</taxon>
    </lineage>
</organism>
<comment type="caution">
    <text evidence="7">The sequence shown here is derived from an EMBL/GenBank/DDBJ whole genome shotgun (WGS) entry which is preliminary data.</text>
</comment>
<feature type="region of interest" description="Disordered" evidence="5">
    <location>
        <begin position="659"/>
        <end position="705"/>
    </location>
</feature>
<dbReference type="PANTHER" id="PTHR30329:SF21">
    <property type="entry name" value="LIPOPROTEIN YIAD-RELATED"/>
    <property type="match status" value="1"/>
</dbReference>
<dbReference type="CDD" id="cd07185">
    <property type="entry name" value="OmpA_C-like"/>
    <property type="match status" value="1"/>
</dbReference>